<reference evidence="3" key="1">
    <citation type="submission" date="2017-08" db="EMBL/GenBank/DDBJ databases">
        <authorList>
            <person name="Imhoff J.F."/>
            <person name="Rahn T."/>
            <person name="Kuenzel S."/>
            <person name="Neulinger S.C."/>
        </authorList>
    </citation>
    <scope>NUCLEOTIDE SEQUENCE</scope>
    <source>
        <strain evidence="3">DSM 11080</strain>
    </source>
</reference>
<evidence type="ECO:0000313" key="3">
    <source>
        <dbReference type="EMBL" id="MBK1705819.1"/>
    </source>
</evidence>
<feature type="compositionally biased region" description="Low complexity" evidence="1">
    <location>
        <begin position="9"/>
        <end position="35"/>
    </location>
</feature>
<feature type="region of interest" description="Disordered" evidence="1">
    <location>
        <begin position="1"/>
        <end position="56"/>
    </location>
</feature>
<dbReference type="PANTHER" id="PTHR34386">
    <property type="entry name" value="GLUTAREDOXIN"/>
    <property type="match status" value="1"/>
</dbReference>
<dbReference type="GO" id="GO:0009055">
    <property type="term" value="F:electron transfer activity"/>
    <property type="evidence" value="ECO:0007669"/>
    <property type="project" value="TreeGrafter"/>
</dbReference>
<dbReference type="GO" id="GO:0045454">
    <property type="term" value="P:cell redox homeostasis"/>
    <property type="evidence" value="ECO:0007669"/>
    <property type="project" value="TreeGrafter"/>
</dbReference>
<comment type="caution">
    <text evidence="3">The sequence shown here is derived from an EMBL/GenBank/DDBJ whole genome shotgun (WGS) entry which is preliminary data.</text>
</comment>
<name>A0AAJ0U5T7_9GAMM</name>
<evidence type="ECO:0000256" key="1">
    <source>
        <dbReference type="SAM" id="MobiDB-lite"/>
    </source>
</evidence>
<feature type="domain" description="Glutaredoxin" evidence="2">
    <location>
        <begin position="56"/>
        <end position="112"/>
    </location>
</feature>
<proteinExistence type="predicted"/>
<organism evidence="3 4">
    <name type="scientific">Halochromatium glycolicum</name>
    <dbReference type="NCBI Taxonomy" id="85075"/>
    <lineage>
        <taxon>Bacteria</taxon>
        <taxon>Pseudomonadati</taxon>
        <taxon>Pseudomonadota</taxon>
        <taxon>Gammaproteobacteria</taxon>
        <taxon>Chromatiales</taxon>
        <taxon>Chromatiaceae</taxon>
        <taxon>Halochromatium</taxon>
    </lineage>
</organism>
<dbReference type="InterPro" id="IPR002109">
    <property type="entry name" value="Glutaredoxin"/>
</dbReference>
<gene>
    <name evidence="3" type="ORF">CKO40_14965</name>
</gene>
<evidence type="ECO:0000313" key="4">
    <source>
        <dbReference type="Proteomes" id="UP001296776"/>
    </source>
</evidence>
<dbReference type="Pfam" id="PF00462">
    <property type="entry name" value="Glutaredoxin"/>
    <property type="match status" value="1"/>
</dbReference>
<dbReference type="AlphaFoldDB" id="A0AAJ0U5T7"/>
<dbReference type="PANTHER" id="PTHR34386:SF1">
    <property type="entry name" value="GLUTAREDOXIN-LIKE PROTEIN NRDH"/>
    <property type="match status" value="1"/>
</dbReference>
<dbReference type="PROSITE" id="PS51354">
    <property type="entry name" value="GLUTAREDOXIN_2"/>
    <property type="match status" value="1"/>
</dbReference>
<dbReference type="Gene3D" id="3.40.30.10">
    <property type="entry name" value="Glutaredoxin"/>
    <property type="match status" value="1"/>
</dbReference>
<dbReference type="InterPro" id="IPR051548">
    <property type="entry name" value="Grx-like_ET"/>
</dbReference>
<feature type="compositionally biased region" description="Basic residues" evidence="1">
    <location>
        <begin position="36"/>
        <end position="52"/>
    </location>
</feature>
<evidence type="ECO:0000259" key="2">
    <source>
        <dbReference type="Pfam" id="PF00462"/>
    </source>
</evidence>
<accession>A0AAJ0U5T7</accession>
<sequence>MTRRTRGRASAAKPNAAKPSAAKPNAAKPNAAKPNAAKHRDHPVAPRQHKGSGPRVLLYTRQGCAHCRQAKTFLEAKGIAFSELDIGRSVKARKALERLGARGVPLLIVGDQRLDGFSESAFMALYQRVCRT</sequence>
<reference evidence="3" key="2">
    <citation type="journal article" date="2020" name="Microorganisms">
        <title>Osmotic Adaptation and Compatible Solute Biosynthesis of Phototrophic Bacteria as Revealed from Genome Analyses.</title>
        <authorList>
            <person name="Imhoff J.F."/>
            <person name="Rahn T."/>
            <person name="Kunzel S."/>
            <person name="Keller A."/>
            <person name="Neulinger S.C."/>
        </authorList>
    </citation>
    <scope>NUCLEOTIDE SEQUENCE</scope>
    <source>
        <strain evidence="3">DSM 11080</strain>
    </source>
</reference>
<dbReference type="InterPro" id="IPR036249">
    <property type="entry name" value="Thioredoxin-like_sf"/>
</dbReference>
<keyword evidence="4" id="KW-1185">Reference proteome</keyword>
<protein>
    <recommendedName>
        <fullName evidence="2">Glutaredoxin domain-containing protein</fullName>
    </recommendedName>
</protein>
<dbReference type="Proteomes" id="UP001296776">
    <property type="component" value="Unassembled WGS sequence"/>
</dbReference>
<dbReference type="SUPFAM" id="SSF52833">
    <property type="entry name" value="Thioredoxin-like"/>
    <property type="match status" value="1"/>
</dbReference>
<dbReference type="CDD" id="cd02976">
    <property type="entry name" value="NrdH"/>
    <property type="match status" value="1"/>
</dbReference>
<dbReference type="EMBL" id="NRSJ01000028">
    <property type="protein sequence ID" value="MBK1705819.1"/>
    <property type="molecule type" value="Genomic_DNA"/>
</dbReference>